<evidence type="ECO:0000313" key="1">
    <source>
        <dbReference type="EMBL" id="QDV25156.1"/>
    </source>
</evidence>
<dbReference type="Pfam" id="PF05258">
    <property type="entry name" value="DciA"/>
    <property type="match status" value="1"/>
</dbReference>
<keyword evidence="2" id="KW-1185">Reference proteome</keyword>
<dbReference type="PANTHER" id="PTHR36456">
    <property type="entry name" value="UPF0232 PROTEIN SCO3875"/>
    <property type="match status" value="1"/>
</dbReference>
<dbReference type="EMBL" id="CP036298">
    <property type="protein sequence ID" value="QDV25156.1"/>
    <property type="molecule type" value="Genomic_DNA"/>
</dbReference>
<evidence type="ECO:0000313" key="2">
    <source>
        <dbReference type="Proteomes" id="UP000318017"/>
    </source>
</evidence>
<protein>
    <recommendedName>
        <fullName evidence="3">DUF721 domain-containing protein</fullName>
    </recommendedName>
</protein>
<accession>A0A518G987</accession>
<reference evidence="1 2" key="1">
    <citation type="submission" date="2019-02" db="EMBL/GenBank/DDBJ databases">
        <title>Deep-cultivation of Planctomycetes and their phenomic and genomic characterization uncovers novel biology.</title>
        <authorList>
            <person name="Wiegand S."/>
            <person name="Jogler M."/>
            <person name="Boedeker C."/>
            <person name="Pinto D."/>
            <person name="Vollmers J."/>
            <person name="Rivas-Marin E."/>
            <person name="Kohn T."/>
            <person name="Peeters S.H."/>
            <person name="Heuer A."/>
            <person name="Rast P."/>
            <person name="Oberbeckmann S."/>
            <person name="Bunk B."/>
            <person name="Jeske O."/>
            <person name="Meyerdierks A."/>
            <person name="Storesund J.E."/>
            <person name="Kallscheuer N."/>
            <person name="Luecker S."/>
            <person name="Lage O.M."/>
            <person name="Pohl T."/>
            <person name="Merkel B.J."/>
            <person name="Hornburger P."/>
            <person name="Mueller R.-W."/>
            <person name="Bruemmer F."/>
            <person name="Labrenz M."/>
            <person name="Spormann A.M."/>
            <person name="Op den Camp H."/>
            <person name="Overmann J."/>
            <person name="Amann R."/>
            <person name="Jetten M.S.M."/>
            <person name="Mascher T."/>
            <person name="Medema M.H."/>
            <person name="Devos D.P."/>
            <person name="Kaster A.-K."/>
            <person name="Ovreas L."/>
            <person name="Rohde M."/>
            <person name="Galperin M.Y."/>
            <person name="Jogler C."/>
        </authorList>
    </citation>
    <scope>NUCLEOTIDE SEQUENCE [LARGE SCALE GENOMIC DNA]</scope>
    <source>
        <strain evidence="1 2">Q31a</strain>
    </source>
</reference>
<dbReference type="PANTHER" id="PTHR36456:SF1">
    <property type="entry name" value="UPF0232 PROTEIN SCO3875"/>
    <property type="match status" value="1"/>
</dbReference>
<gene>
    <name evidence="1" type="ORF">Q31a_34790</name>
</gene>
<dbReference type="Proteomes" id="UP000318017">
    <property type="component" value="Chromosome"/>
</dbReference>
<dbReference type="RefSeq" id="WP_197355319.1">
    <property type="nucleotide sequence ID" value="NZ_CP036298.1"/>
</dbReference>
<sequence>MDNHDDGPLTPEQEAWTLAQIKQRRSRLEAKPIGSVVRRLMTKSGYGQTQATSEMQKHWAAAVGPVLAERSRPGNLSRGVLLVYVSDSGTMQELYFCKRKIIASLQTAMPSIQLKDIRTRVTS</sequence>
<proteinExistence type="predicted"/>
<dbReference type="AlphaFoldDB" id="A0A518G987"/>
<organism evidence="1 2">
    <name type="scientific">Aureliella helgolandensis</name>
    <dbReference type="NCBI Taxonomy" id="2527968"/>
    <lineage>
        <taxon>Bacteria</taxon>
        <taxon>Pseudomonadati</taxon>
        <taxon>Planctomycetota</taxon>
        <taxon>Planctomycetia</taxon>
        <taxon>Pirellulales</taxon>
        <taxon>Pirellulaceae</taxon>
        <taxon>Aureliella</taxon>
    </lineage>
</organism>
<dbReference type="KEGG" id="ahel:Q31a_34790"/>
<evidence type="ECO:0008006" key="3">
    <source>
        <dbReference type="Google" id="ProtNLM"/>
    </source>
</evidence>
<dbReference type="InterPro" id="IPR007922">
    <property type="entry name" value="DciA-like"/>
</dbReference>
<name>A0A518G987_9BACT</name>